<dbReference type="Gene3D" id="3.40.190.80">
    <property type="match status" value="1"/>
</dbReference>
<dbReference type="PANTHER" id="PTHR20854:SF4">
    <property type="entry name" value="INOSITOL-1-MONOPHOSPHATASE-RELATED"/>
    <property type="match status" value="1"/>
</dbReference>
<dbReference type="GO" id="GO:0006020">
    <property type="term" value="P:inositol metabolic process"/>
    <property type="evidence" value="ECO:0007669"/>
    <property type="project" value="TreeGrafter"/>
</dbReference>
<name>A0A6G9GSG8_9ACTN</name>
<accession>A0A6G9GSG8</accession>
<dbReference type="PRINTS" id="PR00377">
    <property type="entry name" value="IMPHPHTASES"/>
</dbReference>
<feature type="binding site" evidence="1">
    <location>
        <position position="86"/>
    </location>
    <ligand>
        <name>Mg(2+)</name>
        <dbReference type="ChEBI" id="CHEBI:18420"/>
        <label>1</label>
        <note>catalytic</note>
    </ligand>
</feature>
<proteinExistence type="predicted"/>
<sequence>MSDHDLLRTMTTAARTVGRLVAATPVRTPAATSWAEFRERFEPLDQDATALFKDQLAGLRPDAVWAGELGAHTPGTGEVWVADPVDGAVQFLQDMPYWSVSLTLVRDRRPVATVLHAPLRGETVTALAGHGAFRDGVPLRPSLKTDLTLALLGTSQPPLVASQPSAVREAGRSLSAVLPHVGAVRNLGPTSWQVADTAAGRLDAFWEYGTDDTNLVGGALVAAEAGLRVTDLGGRPWSIGATSFLAAPAQLHGRLLDLLEAPAG</sequence>
<evidence type="ECO:0000256" key="1">
    <source>
        <dbReference type="PIRSR" id="PIRSR600760-2"/>
    </source>
</evidence>
<keyword evidence="3" id="KW-1185">Reference proteome</keyword>
<dbReference type="EMBL" id="CP050177">
    <property type="protein sequence ID" value="QIQ01192.1"/>
    <property type="molecule type" value="Genomic_DNA"/>
</dbReference>
<dbReference type="Gene3D" id="3.30.540.10">
    <property type="entry name" value="Fructose-1,6-Bisphosphatase, subunit A, domain 1"/>
    <property type="match status" value="1"/>
</dbReference>
<keyword evidence="1" id="KW-0460">Magnesium</keyword>
<dbReference type="Pfam" id="PF00459">
    <property type="entry name" value="Inositol_P"/>
    <property type="match status" value="1"/>
</dbReference>
<dbReference type="SUPFAM" id="SSF56655">
    <property type="entry name" value="Carbohydrate phosphatase"/>
    <property type="match status" value="1"/>
</dbReference>
<dbReference type="KEGG" id="slia:HA039_01735"/>
<gene>
    <name evidence="2" type="ORF">HA039_01735</name>
</gene>
<dbReference type="Proteomes" id="UP000501179">
    <property type="component" value="Chromosome"/>
</dbReference>
<comment type="cofactor">
    <cofactor evidence="1">
        <name>Mg(2+)</name>
        <dbReference type="ChEBI" id="CHEBI:18420"/>
    </cofactor>
</comment>
<dbReference type="AlphaFoldDB" id="A0A6G9GSG8"/>
<evidence type="ECO:0000313" key="3">
    <source>
        <dbReference type="Proteomes" id="UP000501179"/>
    </source>
</evidence>
<protein>
    <submittedName>
        <fullName evidence="2">Inositol monophosphatase</fullName>
    </submittedName>
</protein>
<keyword evidence="1" id="KW-0479">Metal-binding</keyword>
<organism evidence="2 3">
    <name type="scientific">Streptomyces liangshanensis</name>
    <dbReference type="NCBI Taxonomy" id="2717324"/>
    <lineage>
        <taxon>Bacteria</taxon>
        <taxon>Bacillati</taxon>
        <taxon>Actinomycetota</taxon>
        <taxon>Actinomycetes</taxon>
        <taxon>Kitasatosporales</taxon>
        <taxon>Streptomycetaceae</taxon>
        <taxon>Streptomyces</taxon>
    </lineage>
</organism>
<dbReference type="RefSeq" id="WP_167022707.1">
    <property type="nucleotide sequence ID" value="NZ_CP050177.1"/>
</dbReference>
<dbReference type="GO" id="GO:0046872">
    <property type="term" value="F:metal ion binding"/>
    <property type="evidence" value="ECO:0007669"/>
    <property type="project" value="UniProtKB-KW"/>
</dbReference>
<dbReference type="CDD" id="cd01637">
    <property type="entry name" value="IMPase_like"/>
    <property type="match status" value="1"/>
</dbReference>
<dbReference type="PANTHER" id="PTHR20854">
    <property type="entry name" value="INOSITOL MONOPHOSPHATASE"/>
    <property type="match status" value="1"/>
</dbReference>
<evidence type="ECO:0000313" key="2">
    <source>
        <dbReference type="EMBL" id="QIQ01192.1"/>
    </source>
</evidence>
<reference evidence="2 3" key="1">
    <citation type="submission" date="2020-03" db="EMBL/GenBank/DDBJ databases">
        <title>A novel species.</title>
        <authorList>
            <person name="Gao J."/>
        </authorList>
    </citation>
    <scope>NUCLEOTIDE SEQUENCE [LARGE SCALE GENOMIC DNA]</scope>
    <source>
        <strain evidence="2 3">QMT-12</strain>
    </source>
</reference>
<dbReference type="InterPro" id="IPR000760">
    <property type="entry name" value="Inositol_monophosphatase-like"/>
</dbReference>
<feature type="binding site" evidence="1">
    <location>
        <position position="83"/>
    </location>
    <ligand>
        <name>Mg(2+)</name>
        <dbReference type="ChEBI" id="CHEBI:18420"/>
        <label>1</label>
        <note>catalytic</note>
    </ligand>
</feature>
<dbReference type="GO" id="GO:0008934">
    <property type="term" value="F:inositol monophosphate 1-phosphatase activity"/>
    <property type="evidence" value="ECO:0007669"/>
    <property type="project" value="TreeGrafter"/>
</dbReference>
<dbReference type="GO" id="GO:0007165">
    <property type="term" value="P:signal transduction"/>
    <property type="evidence" value="ECO:0007669"/>
    <property type="project" value="TreeGrafter"/>
</dbReference>